<name>M2MA69_BAUPA</name>
<dbReference type="AlphaFoldDB" id="M2MA69"/>
<evidence type="ECO:0000313" key="2">
    <source>
        <dbReference type="Proteomes" id="UP000011761"/>
    </source>
</evidence>
<sequence>MNALRDEQCAVGSRLEVQTTGRALSRRSASLMRFAATPHHVTLWMGGHLPRPQPAVIGVPDTDCLTRDAASGSSANHDPVDVRLRVIGDQRGRRGVIGGMSDGGG</sequence>
<organism evidence="1 2">
    <name type="scientific">Baudoinia panamericana (strain UAMH 10762)</name>
    <name type="common">Angels' share fungus</name>
    <name type="synonym">Baudoinia compniacensis (strain UAMH 10762)</name>
    <dbReference type="NCBI Taxonomy" id="717646"/>
    <lineage>
        <taxon>Eukaryota</taxon>
        <taxon>Fungi</taxon>
        <taxon>Dikarya</taxon>
        <taxon>Ascomycota</taxon>
        <taxon>Pezizomycotina</taxon>
        <taxon>Dothideomycetes</taxon>
        <taxon>Dothideomycetidae</taxon>
        <taxon>Mycosphaerellales</taxon>
        <taxon>Teratosphaeriaceae</taxon>
        <taxon>Baudoinia</taxon>
    </lineage>
</organism>
<dbReference type="KEGG" id="bcom:BAUCODRAFT_238168"/>
<dbReference type="Proteomes" id="UP000011761">
    <property type="component" value="Unassembled WGS sequence"/>
</dbReference>
<dbReference type="HOGENOM" id="CLU_2236091_0_0_1"/>
<accession>M2MA69</accession>
<proteinExistence type="predicted"/>
<evidence type="ECO:0000313" key="1">
    <source>
        <dbReference type="EMBL" id="EMC93371.1"/>
    </source>
</evidence>
<dbReference type="EMBL" id="KB445560">
    <property type="protein sequence ID" value="EMC93371.1"/>
    <property type="molecule type" value="Genomic_DNA"/>
</dbReference>
<gene>
    <name evidence="1" type="ORF">BAUCODRAFT_238168</name>
</gene>
<reference evidence="1 2" key="1">
    <citation type="journal article" date="2012" name="PLoS Pathog.">
        <title>Diverse lifestyles and strategies of plant pathogenesis encoded in the genomes of eighteen Dothideomycetes fungi.</title>
        <authorList>
            <person name="Ohm R.A."/>
            <person name="Feau N."/>
            <person name="Henrissat B."/>
            <person name="Schoch C.L."/>
            <person name="Horwitz B.A."/>
            <person name="Barry K.W."/>
            <person name="Condon B.J."/>
            <person name="Copeland A.C."/>
            <person name="Dhillon B."/>
            <person name="Glaser F."/>
            <person name="Hesse C.N."/>
            <person name="Kosti I."/>
            <person name="LaButti K."/>
            <person name="Lindquist E.A."/>
            <person name="Lucas S."/>
            <person name="Salamov A.A."/>
            <person name="Bradshaw R.E."/>
            <person name="Ciuffetti L."/>
            <person name="Hamelin R.C."/>
            <person name="Kema G.H.J."/>
            <person name="Lawrence C."/>
            <person name="Scott J.A."/>
            <person name="Spatafora J.W."/>
            <person name="Turgeon B.G."/>
            <person name="de Wit P.J.G.M."/>
            <person name="Zhong S."/>
            <person name="Goodwin S.B."/>
            <person name="Grigoriev I.V."/>
        </authorList>
    </citation>
    <scope>NUCLEOTIDE SEQUENCE [LARGE SCALE GENOMIC DNA]</scope>
    <source>
        <strain evidence="1 2">UAMH 10762</strain>
    </source>
</reference>
<keyword evidence="2" id="KW-1185">Reference proteome</keyword>
<dbReference type="RefSeq" id="XP_007679547.1">
    <property type="nucleotide sequence ID" value="XM_007681357.1"/>
</dbReference>
<protein>
    <submittedName>
        <fullName evidence="1">Uncharacterized protein</fullName>
    </submittedName>
</protein>
<dbReference type="GeneID" id="19110082"/>